<dbReference type="InterPro" id="IPR003593">
    <property type="entry name" value="AAA+_ATPase"/>
</dbReference>
<reference evidence="11 12" key="1">
    <citation type="submission" date="2016-11" db="EMBL/GenBank/DDBJ databases">
        <authorList>
            <person name="Jaros S."/>
            <person name="Januszkiewicz K."/>
            <person name="Wedrychowicz H."/>
        </authorList>
    </citation>
    <scope>NUCLEOTIDE SEQUENCE [LARGE SCALE GENOMIC DNA]</scope>
    <source>
        <strain evidence="11">NCIMB 2154T</strain>
    </source>
</reference>
<dbReference type="GeneID" id="47722910"/>
<evidence type="ECO:0000256" key="6">
    <source>
        <dbReference type="ARBA" id="ARBA00022989"/>
    </source>
</evidence>
<dbReference type="Pfam" id="PF00005">
    <property type="entry name" value="ABC_tran"/>
    <property type="match status" value="1"/>
</dbReference>
<evidence type="ECO:0000256" key="1">
    <source>
        <dbReference type="ARBA" id="ARBA00004651"/>
    </source>
</evidence>
<evidence type="ECO:0000259" key="10">
    <source>
        <dbReference type="PROSITE" id="PS50929"/>
    </source>
</evidence>
<dbReference type="InterPro" id="IPR027417">
    <property type="entry name" value="P-loop_NTPase"/>
</dbReference>
<sequence length="582" mass="63951">MNNQKGKVKVSIGKAFKTIIWPKRNLVFIGLILIVLSRLSSLVLPWKSKQLLDEVIPNKDYEQLYKLLIIVGSAMLIQAITSFLLTKILSIQAQYLISELRAQVQKKVLSLPIHFFDDTKSGALVSRIMSDVEGVRNLIGTGLVQLLGGTITAVVAMILLIRISLSMTFFVLIPVTIFGIVALKAFKYIRPIFRKRGVINAQVKGRLTETLAGVRVIKAFNAETQEHQSFEKGVYLLFENVKKSLTATAFMTSASTFLLGIASTGIMGIGGYKIMEGELSIGDFLSFTLLLGFMIAPIVQMSNIGSQLTEALAGLDRTEELMNMQGEEEDVKRTISLETVKGNLVFDKVSFAYEEGKNVLEDISFIVPEGSVTALVGSSGSGKSTIAGLVATFLNPTRGLITIGGKDLSKVRLNSYRKHLGVVLQDEFLFEGTIRENVLFARPNATEEELQSAVSAAYVDEFTDRFENGLDTLIGERGVKLSGGQRQRLAIARAILADPKIIILDEATSSLDTESEALIQKSLSKLIKNRTTIVIAHRLSTIKQADQILVIESGSIVERGTHKKLIEVAGRYHDLYTYQAKI</sequence>
<dbReference type="PROSITE" id="PS00211">
    <property type="entry name" value="ABC_TRANSPORTER_1"/>
    <property type="match status" value="1"/>
</dbReference>
<dbReference type="SUPFAM" id="SSF90123">
    <property type="entry name" value="ABC transporter transmembrane region"/>
    <property type="match status" value="1"/>
</dbReference>
<evidence type="ECO:0000256" key="8">
    <source>
        <dbReference type="SAM" id="Phobius"/>
    </source>
</evidence>
<proteinExistence type="predicted"/>
<feature type="transmembrane region" description="Helical" evidence="8">
    <location>
        <begin position="137"/>
        <end position="161"/>
    </location>
</feature>
<dbReference type="OrthoDB" id="9780296at2"/>
<dbReference type="InterPro" id="IPR003439">
    <property type="entry name" value="ABC_transporter-like_ATP-bd"/>
</dbReference>
<feature type="transmembrane region" description="Helical" evidence="8">
    <location>
        <begin position="245"/>
        <end position="269"/>
    </location>
</feature>
<dbReference type="GO" id="GO:0005524">
    <property type="term" value="F:ATP binding"/>
    <property type="evidence" value="ECO:0007669"/>
    <property type="project" value="UniProtKB-KW"/>
</dbReference>
<feature type="domain" description="ABC transmembrane type-1" evidence="10">
    <location>
        <begin position="28"/>
        <end position="310"/>
    </location>
</feature>
<evidence type="ECO:0000256" key="4">
    <source>
        <dbReference type="ARBA" id="ARBA00022741"/>
    </source>
</evidence>
<dbReference type="InterPro" id="IPR011527">
    <property type="entry name" value="ABC1_TM_dom"/>
</dbReference>
<keyword evidence="4" id="KW-0547">Nucleotide-binding</keyword>
<feature type="transmembrane region" description="Helical" evidence="8">
    <location>
        <begin position="281"/>
        <end position="299"/>
    </location>
</feature>
<dbReference type="Pfam" id="PF00664">
    <property type="entry name" value="ABC_membrane"/>
    <property type="match status" value="1"/>
</dbReference>
<dbReference type="PROSITE" id="PS50893">
    <property type="entry name" value="ABC_TRANSPORTER_2"/>
    <property type="match status" value="1"/>
</dbReference>
<dbReference type="InterPro" id="IPR017871">
    <property type="entry name" value="ABC_transporter-like_CS"/>
</dbReference>
<feature type="transmembrane region" description="Helical" evidence="8">
    <location>
        <begin position="64"/>
        <end position="85"/>
    </location>
</feature>
<keyword evidence="6 8" id="KW-1133">Transmembrane helix</keyword>
<feature type="transmembrane region" description="Helical" evidence="8">
    <location>
        <begin position="167"/>
        <end position="186"/>
    </location>
</feature>
<dbReference type="SMART" id="SM00382">
    <property type="entry name" value="AAA"/>
    <property type="match status" value="1"/>
</dbReference>
<protein>
    <submittedName>
        <fullName evidence="11">ABC transporter, ATP-binding and permease protein</fullName>
    </submittedName>
</protein>
<keyword evidence="12" id="KW-1185">Reference proteome</keyword>
<dbReference type="FunFam" id="3.40.50.300:FF:000287">
    <property type="entry name" value="Multidrug ABC transporter ATP-binding protein"/>
    <property type="match status" value="1"/>
</dbReference>
<keyword evidence="7 8" id="KW-0472">Membrane</keyword>
<evidence type="ECO:0000256" key="5">
    <source>
        <dbReference type="ARBA" id="ARBA00022840"/>
    </source>
</evidence>
<dbReference type="CDD" id="cd07346">
    <property type="entry name" value="ABC_6TM_exporters"/>
    <property type="match status" value="1"/>
</dbReference>
<evidence type="ECO:0000256" key="3">
    <source>
        <dbReference type="ARBA" id="ARBA00022692"/>
    </source>
</evidence>
<dbReference type="Gene3D" id="1.20.1560.10">
    <property type="entry name" value="ABC transporter type 1, transmembrane domain"/>
    <property type="match status" value="1"/>
</dbReference>
<evidence type="ECO:0000259" key="9">
    <source>
        <dbReference type="PROSITE" id="PS50893"/>
    </source>
</evidence>
<feature type="transmembrane region" description="Helical" evidence="8">
    <location>
        <begin position="26"/>
        <end position="44"/>
    </location>
</feature>
<dbReference type="InterPro" id="IPR036640">
    <property type="entry name" value="ABC1_TM_sf"/>
</dbReference>
<dbReference type="GO" id="GO:0015421">
    <property type="term" value="F:ABC-type oligopeptide transporter activity"/>
    <property type="evidence" value="ECO:0007669"/>
    <property type="project" value="TreeGrafter"/>
</dbReference>
<keyword evidence="2" id="KW-0813">Transport</keyword>
<dbReference type="AlphaFoldDB" id="A0A2H1E9C0"/>
<keyword evidence="5 11" id="KW-0067">ATP-binding</keyword>
<dbReference type="STRING" id="1349785.GCA_000509405_00741"/>
<dbReference type="Gene3D" id="3.40.50.300">
    <property type="entry name" value="P-loop containing nucleotide triphosphate hydrolases"/>
    <property type="match status" value="1"/>
</dbReference>
<dbReference type="PROSITE" id="PS50929">
    <property type="entry name" value="ABC_TM1F"/>
    <property type="match status" value="1"/>
</dbReference>
<keyword evidence="3 8" id="KW-0812">Transmembrane</keyword>
<evidence type="ECO:0000313" key="12">
    <source>
        <dbReference type="Proteomes" id="UP000231564"/>
    </source>
</evidence>
<dbReference type="RefSeq" id="WP_100211105.1">
    <property type="nucleotide sequence ID" value="NZ_CP138495.1"/>
</dbReference>
<evidence type="ECO:0000313" key="11">
    <source>
        <dbReference type="EMBL" id="SFZ81987.1"/>
    </source>
</evidence>
<evidence type="ECO:0000256" key="7">
    <source>
        <dbReference type="ARBA" id="ARBA00023136"/>
    </source>
</evidence>
<accession>A0A2H1E9C0</accession>
<evidence type="ECO:0000256" key="2">
    <source>
        <dbReference type="ARBA" id="ARBA00022448"/>
    </source>
</evidence>
<name>A0A2H1E9C0_9FLAO</name>
<organism evidence="11 12">
    <name type="scientific">Tenacibaculum maritimum NCIMB 2154</name>
    <dbReference type="NCBI Taxonomy" id="1349785"/>
    <lineage>
        <taxon>Bacteria</taxon>
        <taxon>Pseudomonadati</taxon>
        <taxon>Bacteroidota</taxon>
        <taxon>Flavobacteriia</taxon>
        <taxon>Flavobacteriales</taxon>
        <taxon>Flavobacteriaceae</taxon>
        <taxon>Tenacibaculum</taxon>
    </lineage>
</organism>
<dbReference type="PANTHER" id="PTHR43394">
    <property type="entry name" value="ATP-DEPENDENT PERMEASE MDL1, MITOCHONDRIAL"/>
    <property type="match status" value="1"/>
</dbReference>
<gene>
    <name evidence="11" type="ORF">MARIT_1372</name>
</gene>
<dbReference type="SUPFAM" id="SSF52540">
    <property type="entry name" value="P-loop containing nucleoside triphosphate hydrolases"/>
    <property type="match status" value="1"/>
</dbReference>
<comment type="subcellular location">
    <subcellularLocation>
        <location evidence="1">Cell membrane</location>
        <topology evidence="1">Multi-pass membrane protein</topology>
    </subcellularLocation>
</comment>
<dbReference type="EMBL" id="LT634361">
    <property type="protein sequence ID" value="SFZ81987.1"/>
    <property type="molecule type" value="Genomic_DNA"/>
</dbReference>
<feature type="domain" description="ABC transporter" evidence="9">
    <location>
        <begin position="344"/>
        <end position="578"/>
    </location>
</feature>
<dbReference type="GO" id="GO:0005886">
    <property type="term" value="C:plasma membrane"/>
    <property type="evidence" value="ECO:0007669"/>
    <property type="project" value="UniProtKB-SubCell"/>
</dbReference>
<dbReference type="GO" id="GO:0016887">
    <property type="term" value="F:ATP hydrolysis activity"/>
    <property type="evidence" value="ECO:0007669"/>
    <property type="project" value="InterPro"/>
</dbReference>
<dbReference type="InterPro" id="IPR039421">
    <property type="entry name" value="Type_1_exporter"/>
</dbReference>
<dbReference type="KEGG" id="tmar:MARIT_1372"/>
<dbReference type="Proteomes" id="UP000231564">
    <property type="component" value="Chromosome MARIT"/>
</dbReference>
<dbReference type="PANTHER" id="PTHR43394:SF1">
    <property type="entry name" value="ATP-BINDING CASSETTE SUB-FAMILY B MEMBER 10, MITOCHONDRIAL"/>
    <property type="match status" value="1"/>
</dbReference>